<protein>
    <submittedName>
        <fullName evidence="2">Acyl-CoA dehydrogenase family protein</fullName>
    </submittedName>
</protein>
<dbReference type="InterPro" id="IPR013786">
    <property type="entry name" value="AcylCoA_DH/ox_N"/>
</dbReference>
<dbReference type="PANTHER" id="PTHR43884">
    <property type="entry name" value="ACYL-COA DEHYDROGENASE"/>
    <property type="match status" value="1"/>
</dbReference>
<gene>
    <name evidence="2" type="ORF">ACK4CT_36665</name>
</gene>
<proteinExistence type="predicted"/>
<dbReference type="Pfam" id="PF02771">
    <property type="entry name" value="Acyl-CoA_dh_N"/>
    <property type="match status" value="1"/>
</dbReference>
<dbReference type="PANTHER" id="PTHR43884:SF12">
    <property type="entry name" value="ISOVALERYL-COA DEHYDROGENASE, MITOCHONDRIAL-RELATED"/>
    <property type="match status" value="1"/>
</dbReference>
<dbReference type="InterPro" id="IPR037069">
    <property type="entry name" value="AcylCoA_DH/ox_N_sf"/>
</dbReference>
<evidence type="ECO:0000313" key="2">
    <source>
        <dbReference type="EMBL" id="MFN6548680.1"/>
    </source>
</evidence>
<dbReference type="RefSeq" id="WP_409546044.1">
    <property type="nucleotide sequence ID" value="NZ_JBKBDD010000034.1"/>
</dbReference>
<dbReference type="InterPro" id="IPR009100">
    <property type="entry name" value="AcylCoA_DH/oxidase_NM_dom_sf"/>
</dbReference>
<reference evidence="2 3" key="1">
    <citation type="submission" date="2024-12" db="EMBL/GenBank/DDBJ databases">
        <title>The coexistence of Mycolicibacterium septicum and Mycolicibacterium nivoides in clinical samples.</title>
        <authorList>
            <person name="Wang C."/>
            <person name="Feng Y."/>
            <person name="Zong Z."/>
        </authorList>
    </citation>
    <scope>NUCLEOTIDE SEQUENCE [LARGE SCALE GENOMIC DNA]</scope>
    <source>
        <strain evidence="2 3">120309</strain>
    </source>
</reference>
<dbReference type="EMBL" id="JBKBDD010000034">
    <property type="protein sequence ID" value="MFN6548680.1"/>
    <property type="molecule type" value="Genomic_DNA"/>
</dbReference>
<organism evidence="2 3">
    <name type="scientific">Mycolicibacterium nivoides</name>
    <dbReference type="NCBI Taxonomy" id="2487344"/>
    <lineage>
        <taxon>Bacteria</taxon>
        <taxon>Bacillati</taxon>
        <taxon>Actinomycetota</taxon>
        <taxon>Actinomycetes</taxon>
        <taxon>Mycobacteriales</taxon>
        <taxon>Mycobacteriaceae</taxon>
        <taxon>Mycolicibacterium</taxon>
    </lineage>
</organism>
<dbReference type="SUPFAM" id="SSF56645">
    <property type="entry name" value="Acyl-CoA dehydrogenase NM domain-like"/>
    <property type="match status" value="1"/>
</dbReference>
<feature type="domain" description="Acyl-CoA dehydrogenase/oxidase N-terminal" evidence="1">
    <location>
        <begin position="7"/>
        <end position="115"/>
    </location>
</feature>
<accession>A0ABW9LLE1</accession>
<keyword evidence="3" id="KW-1185">Reference proteome</keyword>
<evidence type="ECO:0000313" key="3">
    <source>
        <dbReference type="Proteomes" id="UP001635816"/>
    </source>
</evidence>
<comment type="caution">
    <text evidence="2">The sequence shown here is derived from an EMBL/GenBank/DDBJ whole genome shotgun (WGS) entry which is preliminary data.</text>
</comment>
<evidence type="ECO:0000259" key="1">
    <source>
        <dbReference type="Pfam" id="PF02771"/>
    </source>
</evidence>
<name>A0ABW9LLE1_9MYCO</name>
<dbReference type="Gene3D" id="1.10.540.10">
    <property type="entry name" value="Acyl-CoA dehydrogenase/oxidase, N-terminal domain"/>
    <property type="match status" value="1"/>
</dbReference>
<dbReference type="Proteomes" id="UP001635816">
    <property type="component" value="Unassembled WGS sequence"/>
</dbReference>
<sequence length="156" mass="17027">MDFAPNPDHEALRKGVRQVTARFDDDYWAACDRDHRFPDEFYRSLAAGGWLGIAIPEEYGGAGQGITEASLLLQEIAQSGAAMNGCSAIHLTIFGMNPVVKHGSPAERSGWKFALAASRCGPQREYCREHSQPNRSGVAPIKSDLIGVYDFELSAI</sequence>